<feature type="region of interest" description="Disordered" evidence="4">
    <location>
        <begin position="896"/>
        <end position="917"/>
    </location>
</feature>
<keyword evidence="5" id="KW-0472">Membrane</keyword>
<evidence type="ECO:0000256" key="2">
    <source>
        <dbReference type="ARBA" id="ARBA00023157"/>
    </source>
</evidence>
<evidence type="ECO:0000256" key="1">
    <source>
        <dbReference type="ARBA" id="ARBA00022737"/>
    </source>
</evidence>
<feature type="transmembrane region" description="Helical" evidence="5">
    <location>
        <begin position="617"/>
        <end position="640"/>
    </location>
</feature>
<keyword evidence="5" id="KW-1133">Transmembrane helix</keyword>
<dbReference type="SUPFAM" id="SSF49854">
    <property type="entry name" value="Spermadhesin, CUB domain"/>
    <property type="match status" value="2"/>
</dbReference>
<dbReference type="Pfam" id="PF00431">
    <property type="entry name" value="CUB"/>
    <property type="match status" value="2"/>
</dbReference>
<dbReference type="Gene3D" id="2.60.120.290">
    <property type="entry name" value="Spermadhesin, CUB domain"/>
    <property type="match status" value="2"/>
</dbReference>
<keyword evidence="2 3" id="KW-1015">Disulfide bond</keyword>
<sequence>MVAWLPSHVLLFLILVTGIQPKKYNQNNKSKNESITLKYLYYQSGMNTLTDYHTFERVMKTNNRSSQINAINNYYTTSNINNSEVENNIKLNEKINKNKSNNYSIPSRAKYNVKISQNTQMIKPKNNTLIDENKNYLKKNKLLRSNKSVILKNSDTVKQVDSLKLINGINDNLVIKKLDFNSKKNNSTYHNKNVPIVIDNSLKFNTSELFNNQPIKNVVFLPKITKLNINKVNVSTLNKIKEKNYIYKNSNGLNKHDKIKINNNFLSTIDSDDKMYNNYTVFNFLNTDIDFWKRNKRETPKNACEKFENDDPSKNEFYSPNYPQNYQASVDCVRVLEADEGMLLKLDFRDIFELEAANNDKETECRFDYLEVRDGKYGFSTLIKKYCGTNFPPEIISKSRYLWLHFHSDDTIEYQGFKAIWTMVPRPTNQGVSTDQDHCYIAVECDSQTLISSEDAQEEKKKAEKNSIAFDCLWAITAKDGWRMQLTFDSFKLDKPNDCDANFLDVFGERTDMPSRIKNFCGSIAEPVVTKTNTMYIRFYLEPKALNSSFESFITAVRDKESNDKPCRPDEYDCDDATCIASHLQCNGKHNCRLRWDEDVSICGNTKGSIALDSTRIVIILVIFSMIMFGMIFALGFNCIRKLIRDHRIIREHIRQSQENRLDEIGRSGLSQTDICQQRCESPTQECSHKDIIPEMTLVPQDYKKELVLEMNYENEETNDIHQCNNFKNATQERLQETNDEPDMCDNSCQTRESLFYPCNNNTDDILQYDNDNIDLSINNSNSYKNENYYHCNSISSTKKNQEKCPRCRLTLIKPSVSNTNSHIPAPAGWSIHNSSDLSDNCDNYYQNDNDKNYHRHHTHDLKIDTHNKYDNICKKQIIGSGERYESFIFDCDKKKSDTTVSSNSHNSDIRKYPITQNSHHRAEAVIDIDSNRPFSIESTKSAPDVIATH</sequence>
<dbReference type="Proteomes" id="UP000639338">
    <property type="component" value="Unassembled WGS sequence"/>
</dbReference>
<accession>A0A834XJB3</accession>
<dbReference type="OrthoDB" id="9971251at2759"/>
<feature type="signal peptide" evidence="6">
    <location>
        <begin position="1"/>
        <end position="21"/>
    </location>
</feature>
<reference evidence="8 9" key="1">
    <citation type="submission" date="2020-08" db="EMBL/GenBank/DDBJ databases">
        <title>Aphidius gifuensis genome sequencing and assembly.</title>
        <authorList>
            <person name="Du Z."/>
        </authorList>
    </citation>
    <scope>NUCLEOTIDE SEQUENCE [LARGE SCALE GENOMIC DNA]</scope>
    <source>
        <strain evidence="8">YNYX2018</strain>
        <tissue evidence="8">Adults</tissue>
    </source>
</reference>
<gene>
    <name evidence="8" type="ORF">HCN44_007525</name>
</gene>
<evidence type="ECO:0000256" key="4">
    <source>
        <dbReference type="SAM" id="MobiDB-lite"/>
    </source>
</evidence>
<dbReference type="SMART" id="SM00042">
    <property type="entry name" value="CUB"/>
    <property type="match status" value="2"/>
</dbReference>
<dbReference type="AlphaFoldDB" id="A0A834XJB3"/>
<feature type="domain" description="CUB" evidence="7">
    <location>
        <begin position="304"/>
        <end position="424"/>
    </location>
</feature>
<feature type="disulfide bond" evidence="3">
    <location>
        <begin position="567"/>
        <end position="579"/>
    </location>
</feature>
<keyword evidence="5" id="KW-0812">Transmembrane</keyword>
<dbReference type="EMBL" id="JACMRX010000006">
    <property type="protein sequence ID" value="KAF7988031.1"/>
    <property type="molecule type" value="Genomic_DNA"/>
</dbReference>
<dbReference type="PANTHER" id="PTHR24251">
    <property type="entry name" value="OVOCHYMASE-RELATED"/>
    <property type="match status" value="1"/>
</dbReference>
<feature type="domain" description="CUB" evidence="7">
    <location>
        <begin position="439"/>
        <end position="557"/>
    </location>
</feature>
<dbReference type="SMART" id="SM00192">
    <property type="entry name" value="LDLa"/>
    <property type="match status" value="1"/>
</dbReference>
<keyword evidence="1" id="KW-0677">Repeat</keyword>
<evidence type="ECO:0000259" key="7">
    <source>
        <dbReference type="PROSITE" id="PS01180"/>
    </source>
</evidence>
<dbReference type="PROSITE" id="PS50068">
    <property type="entry name" value="LDLRA_2"/>
    <property type="match status" value="1"/>
</dbReference>
<dbReference type="InterPro" id="IPR035914">
    <property type="entry name" value="Sperma_CUB_dom_sf"/>
</dbReference>
<keyword evidence="9" id="KW-1185">Reference proteome</keyword>
<comment type="caution">
    <text evidence="3">Lacks conserved residue(s) required for the propagation of feature annotation.</text>
</comment>
<name>A0A834XJB3_APHGI</name>
<dbReference type="PANTHER" id="PTHR24251:SF28">
    <property type="entry name" value="NEUROPILIN AND TOLLOID-LIKE, ISOFORM B"/>
    <property type="match status" value="1"/>
</dbReference>
<proteinExistence type="predicted"/>
<keyword evidence="6" id="KW-0732">Signal</keyword>
<dbReference type="PROSITE" id="PS01180">
    <property type="entry name" value="CUB"/>
    <property type="match status" value="2"/>
</dbReference>
<evidence type="ECO:0000256" key="3">
    <source>
        <dbReference type="PROSITE-ProRule" id="PRU00124"/>
    </source>
</evidence>
<dbReference type="InterPro" id="IPR002172">
    <property type="entry name" value="LDrepeatLR_classA_rpt"/>
</dbReference>
<feature type="chain" id="PRO_5032690945" description="CUB domain-containing protein" evidence="6">
    <location>
        <begin position="22"/>
        <end position="950"/>
    </location>
</feature>
<dbReference type="CDD" id="cd00041">
    <property type="entry name" value="CUB"/>
    <property type="match status" value="2"/>
</dbReference>
<evidence type="ECO:0000313" key="8">
    <source>
        <dbReference type="EMBL" id="KAF7988031.1"/>
    </source>
</evidence>
<protein>
    <recommendedName>
        <fullName evidence="7">CUB domain-containing protein</fullName>
    </recommendedName>
</protein>
<dbReference type="CDD" id="cd00112">
    <property type="entry name" value="LDLa"/>
    <property type="match status" value="1"/>
</dbReference>
<dbReference type="FunFam" id="2.60.120.290:FF:000013">
    <property type="entry name" value="Membrane frizzled-related protein"/>
    <property type="match status" value="1"/>
</dbReference>
<comment type="caution">
    <text evidence="8">The sequence shown here is derived from an EMBL/GenBank/DDBJ whole genome shotgun (WGS) entry which is preliminary data.</text>
</comment>
<evidence type="ECO:0000256" key="6">
    <source>
        <dbReference type="SAM" id="SignalP"/>
    </source>
</evidence>
<organism evidence="8 9">
    <name type="scientific">Aphidius gifuensis</name>
    <name type="common">Parasitoid wasp</name>
    <dbReference type="NCBI Taxonomy" id="684658"/>
    <lineage>
        <taxon>Eukaryota</taxon>
        <taxon>Metazoa</taxon>
        <taxon>Ecdysozoa</taxon>
        <taxon>Arthropoda</taxon>
        <taxon>Hexapoda</taxon>
        <taxon>Insecta</taxon>
        <taxon>Pterygota</taxon>
        <taxon>Neoptera</taxon>
        <taxon>Endopterygota</taxon>
        <taxon>Hymenoptera</taxon>
        <taxon>Apocrita</taxon>
        <taxon>Ichneumonoidea</taxon>
        <taxon>Braconidae</taxon>
        <taxon>Aphidiinae</taxon>
        <taxon>Aphidius</taxon>
    </lineage>
</organism>
<evidence type="ECO:0000256" key="5">
    <source>
        <dbReference type="SAM" id="Phobius"/>
    </source>
</evidence>
<feature type="disulfide bond" evidence="3">
    <location>
        <begin position="574"/>
        <end position="592"/>
    </location>
</feature>
<evidence type="ECO:0000313" key="9">
    <source>
        <dbReference type="Proteomes" id="UP000639338"/>
    </source>
</evidence>
<dbReference type="InterPro" id="IPR000859">
    <property type="entry name" value="CUB_dom"/>
</dbReference>